<evidence type="ECO:0000256" key="1">
    <source>
        <dbReference type="SAM" id="MobiDB-lite"/>
    </source>
</evidence>
<accession>A0A0G4FCR1</accession>
<dbReference type="PhylomeDB" id="A0A0G4FCR1"/>
<name>A0A0G4FCR1_VITBC</name>
<feature type="compositionally biased region" description="Polar residues" evidence="1">
    <location>
        <begin position="7"/>
        <end position="20"/>
    </location>
</feature>
<protein>
    <submittedName>
        <fullName evidence="2">Uncharacterized protein</fullName>
    </submittedName>
</protein>
<organism evidence="2 3">
    <name type="scientific">Vitrella brassicaformis (strain CCMP3155)</name>
    <dbReference type="NCBI Taxonomy" id="1169540"/>
    <lineage>
        <taxon>Eukaryota</taxon>
        <taxon>Sar</taxon>
        <taxon>Alveolata</taxon>
        <taxon>Colpodellida</taxon>
        <taxon>Vitrellaceae</taxon>
        <taxon>Vitrella</taxon>
    </lineage>
</organism>
<feature type="compositionally biased region" description="Acidic residues" evidence="1">
    <location>
        <begin position="29"/>
        <end position="39"/>
    </location>
</feature>
<sequence>MMRWVRSFSTRGSRCPCSSTAERAANDQAAEEAAEEEGDVVERELCEAAPVAPASPSPSSVTADQGGASDGSSPLMPVLCPTSPPQQQCSTKRPAVVDEVNRSGSDEEDTAVAETDDLEAPAEMSAQAKAALSGFEPDPYARSIGERFTIVRGKLKDNTSRPVMLRGVTFVGFRADSGQQAVVDRLTRKLRKEARIMEAINGRSGGRGVVPRLVAWGDTVWQQWKTTEKQRRTEVTVARKRVVVALEGTFIMMEAIDFVDGQTADALEQRLHADRRDPDTYYASLLFEGRTALELFRQRGPGS</sequence>
<gene>
    <name evidence="2" type="ORF">Vbra_8993</name>
</gene>
<evidence type="ECO:0000313" key="2">
    <source>
        <dbReference type="EMBL" id="CEM11027.1"/>
    </source>
</evidence>
<feature type="compositionally biased region" description="Low complexity" evidence="1">
    <location>
        <begin position="48"/>
        <end position="61"/>
    </location>
</feature>
<reference evidence="2 3" key="1">
    <citation type="submission" date="2014-11" db="EMBL/GenBank/DDBJ databases">
        <authorList>
            <person name="Zhu J."/>
            <person name="Qi W."/>
            <person name="Song R."/>
        </authorList>
    </citation>
    <scope>NUCLEOTIDE SEQUENCE [LARGE SCALE GENOMIC DNA]</scope>
</reference>
<evidence type="ECO:0000313" key="3">
    <source>
        <dbReference type="Proteomes" id="UP000041254"/>
    </source>
</evidence>
<feature type="region of interest" description="Disordered" evidence="1">
    <location>
        <begin position="1"/>
        <end position="112"/>
    </location>
</feature>
<dbReference type="InParanoid" id="A0A0G4FCR1"/>
<feature type="compositionally biased region" description="Basic and acidic residues" evidence="1">
    <location>
        <begin position="95"/>
        <end position="105"/>
    </location>
</feature>
<dbReference type="VEuPathDB" id="CryptoDB:Vbra_8993"/>
<proteinExistence type="predicted"/>
<keyword evidence="3" id="KW-1185">Reference proteome</keyword>
<dbReference type="AlphaFoldDB" id="A0A0G4FCR1"/>
<dbReference type="Proteomes" id="UP000041254">
    <property type="component" value="Unassembled WGS sequence"/>
</dbReference>
<dbReference type="EMBL" id="CDMY01000408">
    <property type="protein sequence ID" value="CEM11027.1"/>
    <property type="molecule type" value="Genomic_DNA"/>
</dbReference>